<feature type="transmembrane region" description="Helical" evidence="13">
    <location>
        <begin position="197"/>
        <end position="226"/>
    </location>
</feature>
<sequence>MPIIILSIAILIFSIIVHEVGHAWMANKLGDPTAKNLGRLTLNPIPHIDLFGSILLPLFFVLSGSNFLIAWAKPVPYNPYLIRDKKYGDLKVALSGPASNIILALFFGLLARFLPISLATKSSLVISYFSSSFETILSIMAGNFLAVIFVMSIIFCFLNLLLAFFNLVPIPPLDGSKIISNFLSEKLKMKFFAFERYGMFILLFFLMFGLFRLLFYPIIYCFSFIIGV</sequence>
<evidence type="ECO:0000256" key="12">
    <source>
        <dbReference type="ARBA" id="ARBA00023136"/>
    </source>
</evidence>
<dbReference type="GO" id="GO:0005886">
    <property type="term" value="C:plasma membrane"/>
    <property type="evidence" value="ECO:0007669"/>
    <property type="project" value="UniProtKB-SubCell"/>
</dbReference>
<evidence type="ECO:0000256" key="10">
    <source>
        <dbReference type="ARBA" id="ARBA00022989"/>
    </source>
</evidence>
<feature type="transmembrane region" description="Helical" evidence="13">
    <location>
        <begin position="135"/>
        <end position="168"/>
    </location>
</feature>
<protein>
    <submittedName>
        <fullName evidence="15">Site-2 protease family protein</fullName>
    </submittedName>
</protein>
<keyword evidence="5 15" id="KW-0645">Protease</keyword>
<dbReference type="CDD" id="cd06158">
    <property type="entry name" value="S2P-M50_like_1"/>
    <property type="match status" value="1"/>
</dbReference>
<keyword evidence="10 13" id="KW-1133">Transmembrane helix</keyword>
<keyword evidence="7" id="KW-0479">Metal-binding</keyword>
<dbReference type="InterPro" id="IPR008915">
    <property type="entry name" value="Peptidase_M50"/>
</dbReference>
<comment type="similarity">
    <text evidence="3">Belongs to the peptidase M50B family.</text>
</comment>
<evidence type="ECO:0000313" key="15">
    <source>
        <dbReference type="EMBL" id="PKM91851.1"/>
    </source>
</evidence>
<evidence type="ECO:0000256" key="9">
    <source>
        <dbReference type="ARBA" id="ARBA00022833"/>
    </source>
</evidence>
<evidence type="ECO:0000256" key="11">
    <source>
        <dbReference type="ARBA" id="ARBA00023049"/>
    </source>
</evidence>
<evidence type="ECO:0000256" key="8">
    <source>
        <dbReference type="ARBA" id="ARBA00022801"/>
    </source>
</evidence>
<dbReference type="Pfam" id="PF02163">
    <property type="entry name" value="Peptidase_M50"/>
    <property type="match status" value="1"/>
</dbReference>
<comment type="subcellular location">
    <subcellularLocation>
        <location evidence="2">Cell membrane</location>
        <topology evidence="2">Multi-pass membrane protein</topology>
    </subcellularLocation>
</comment>
<dbReference type="GO" id="GO:0008237">
    <property type="term" value="F:metallopeptidase activity"/>
    <property type="evidence" value="ECO:0007669"/>
    <property type="project" value="UniProtKB-KW"/>
</dbReference>
<dbReference type="GO" id="GO:0006508">
    <property type="term" value="P:proteolysis"/>
    <property type="evidence" value="ECO:0007669"/>
    <property type="project" value="UniProtKB-KW"/>
</dbReference>
<dbReference type="PANTHER" id="PTHR35864:SF1">
    <property type="entry name" value="ZINC METALLOPROTEASE YWHC-RELATED"/>
    <property type="match status" value="1"/>
</dbReference>
<comment type="caution">
    <text evidence="15">The sequence shown here is derived from an EMBL/GenBank/DDBJ whole genome shotgun (WGS) entry which is preliminary data.</text>
</comment>
<feature type="transmembrane region" description="Helical" evidence="13">
    <location>
        <begin position="92"/>
        <end position="115"/>
    </location>
</feature>
<organism evidence="15 16">
    <name type="scientific">Candidatus Falkowbacteria bacterium HGW-Falkowbacteria-1</name>
    <dbReference type="NCBI Taxonomy" id="2013768"/>
    <lineage>
        <taxon>Bacteria</taxon>
        <taxon>Candidatus Falkowiibacteriota</taxon>
    </lineage>
</organism>
<dbReference type="EMBL" id="PHAI01000001">
    <property type="protein sequence ID" value="PKM91851.1"/>
    <property type="molecule type" value="Genomic_DNA"/>
</dbReference>
<keyword evidence="11" id="KW-0482">Metalloprotease</keyword>
<feature type="transmembrane region" description="Helical" evidence="13">
    <location>
        <begin position="47"/>
        <end position="71"/>
    </location>
</feature>
<reference evidence="15 16" key="1">
    <citation type="journal article" date="2017" name="ISME J.">
        <title>Potential for microbial H2 and metal transformations associated with novel bacteria and archaea in deep terrestrial subsurface sediments.</title>
        <authorList>
            <person name="Hernsdorf A.W."/>
            <person name="Amano Y."/>
            <person name="Miyakawa K."/>
            <person name="Ise K."/>
            <person name="Suzuki Y."/>
            <person name="Anantharaman K."/>
            <person name="Probst A."/>
            <person name="Burstein D."/>
            <person name="Thomas B.C."/>
            <person name="Banfield J.F."/>
        </authorList>
    </citation>
    <scope>NUCLEOTIDE SEQUENCE [LARGE SCALE GENOMIC DNA]</scope>
    <source>
        <strain evidence="15">HGW-Falkowbacteria-1</strain>
    </source>
</reference>
<keyword evidence="12 13" id="KW-0472">Membrane</keyword>
<feature type="domain" description="Peptidase M50" evidence="14">
    <location>
        <begin position="8"/>
        <end position="208"/>
    </location>
</feature>
<dbReference type="Proteomes" id="UP000233517">
    <property type="component" value="Unassembled WGS sequence"/>
</dbReference>
<evidence type="ECO:0000256" key="6">
    <source>
        <dbReference type="ARBA" id="ARBA00022692"/>
    </source>
</evidence>
<keyword evidence="9" id="KW-0862">Zinc</keyword>
<evidence type="ECO:0000256" key="13">
    <source>
        <dbReference type="SAM" id="Phobius"/>
    </source>
</evidence>
<accession>A0A2N2EAU1</accession>
<keyword evidence="6 13" id="KW-0812">Transmembrane</keyword>
<name>A0A2N2EAU1_9BACT</name>
<dbReference type="PANTHER" id="PTHR35864">
    <property type="entry name" value="ZINC METALLOPROTEASE MJ0611-RELATED"/>
    <property type="match status" value="1"/>
</dbReference>
<dbReference type="InterPro" id="IPR052348">
    <property type="entry name" value="Metallopeptidase_M50B"/>
</dbReference>
<proteinExistence type="inferred from homology"/>
<comment type="cofactor">
    <cofactor evidence="1">
        <name>Zn(2+)</name>
        <dbReference type="ChEBI" id="CHEBI:29105"/>
    </cofactor>
</comment>
<gene>
    <name evidence="15" type="ORF">CVU82_01430</name>
</gene>
<evidence type="ECO:0000259" key="14">
    <source>
        <dbReference type="Pfam" id="PF02163"/>
    </source>
</evidence>
<evidence type="ECO:0000256" key="5">
    <source>
        <dbReference type="ARBA" id="ARBA00022670"/>
    </source>
</evidence>
<evidence type="ECO:0000313" key="16">
    <source>
        <dbReference type="Proteomes" id="UP000233517"/>
    </source>
</evidence>
<keyword evidence="8" id="KW-0378">Hydrolase</keyword>
<evidence type="ECO:0000256" key="3">
    <source>
        <dbReference type="ARBA" id="ARBA00007931"/>
    </source>
</evidence>
<evidence type="ECO:0000256" key="4">
    <source>
        <dbReference type="ARBA" id="ARBA00022475"/>
    </source>
</evidence>
<dbReference type="GO" id="GO:0046872">
    <property type="term" value="F:metal ion binding"/>
    <property type="evidence" value="ECO:0007669"/>
    <property type="project" value="UniProtKB-KW"/>
</dbReference>
<evidence type="ECO:0000256" key="2">
    <source>
        <dbReference type="ARBA" id="ARBA00004651"/>
    </source>
</evidence>
<dbReference type="AlphaFoldDB" id="A0A2N2EAU1"/>
<evidence type="ECO:0000256" key="7">
    <source>
        <dbReference type="ARBA" id="ARBA00022723"/>
    </source>
</evidence>
<dbReference type="InterPro" id="IPR044537">
    <property type="entry name" value="Rip2-like"/>
</dbReference>
<evidence type="ECO:0000256" key="1">
    <source>
        <dbReference type="ARBA" id="ARBA00001947"/>
    </source>
</evidence>
<keyword evidence="4" id="KW-1003">Cell membrane</keyword>